<evidence type="ECO:0000256" key="32">
    <source>
        <dbReference type="ARBA" id="ARBA00051839"/>
    </source>
</evidence>
<keyword evidence="7" id="KW-1003">Cell membrane</keyword>
<evidence type="ECO:0000256" key="10">
    <source>
        <dbReference type="ARBA" id="ARBA00022889"/>
    </source>
</evidence>
<dbReference type="InterPro" id="IPR013098">
    <property type="entry name" value="Ig_I-set"/>
</dbReference>
<dbReference type="GO" id="GO:0006631">
    <property type="term" value="P:fatty acid metabolic process"/>
    <property type="evidence" value="ECO:0007669"/>
    <property type="project" value="TreeGrafter"/>
</dbReference>
<evidence type="ECO:0000256" key="15">
    <source>
        <dbReference type="ARBA" id="ARBA00023180"/>
    </source>
</evidence>
<evidence type="ECO:0000256" key="31">
    <source>
        <dbReference type="ARBA" id="ARBA00051831"/>
    </source>
</evidence>
<feature type="domain" description="Fibronectin type-III" evidence="57">
    <location>
        <begin position="1081"/>
        <end position="1179"/>
    </location>
</feature>
<protein>
    <recommendedName>
        <fullName evidence="42">3-hydroxyacyl-CoA dehydrogenase type-2</fullName>
        <ecNumber evidence="39">1.1.1.159</ecNumber>
        <ecNumber evidence="40">1.1.1.178</ecNumber>
        <ecNumber evidence="41">1.1.1.239</ecNumber>
        <ecNumber evidence="6">1.1.1.35</ecNumber>
        <ecNumber evidence="17">1.1.1.53</ecNumber>
        <ecNumber evidence="18">1.1.1.62</ecNumber>
    </recommendedName>
    <alternativeName>
        <fullName evidence="47">17-beta-estradiol 17-dehydrogenase</fullName>
    </alternativeName>
    <alternativeName>
        <fullName evidence="44">2-methyl-3-hydroxybutyryl-CoA dehydrogenase</fullName>
    </alternativeName>
    <alternativeName>
        <fullName evidence="43">3-alpha-(17-beta)-hydroxysteroid dehydrogenase (NAD(+))</fullName>
    </alternativeName>
    <alternativeName>
        <fullName evidence="52">3-hydroxy-2-methylbutyryl-CoA dehydrogenase</fullName>
    </alternativeName>
    <alternativeName>
        <fullName evidence="50">3-hydroxyacyl-CoA dehydrogenase type II</fullName>
    </alternativeName>
    <alternativeName>
        <fullName evidence="48">3alpha(or 20beta)-hydroxysteroid dehydrogenase</fullName>
    </alternativeName>
    <alternativeName>
        <fullName evidence="54">7-alpha-hydroxysteroid dehydrogenase</fullName>
    </alternativeName>
    <alternativeName>
        <fullName evidence="53">Endoplasmic reticulum-associated amyloid beta-peptide-binding protein</fullName>
    </alternativeName>
    <alternativeName>
        <fullName evidence="51">Mitochondrial ribonuclease P protein 2</fullName>
    </alternativeName>
    <alternativeName>
        <fullName evidence="45">Short chain dehydrogenase/reductase family 5C member 1</fullName>
    </alternativeName>
    <alternativeName>
        <fullName evidence="49">Short-chain type dehydrogenase/reductase XH98G2</fullName>
    </alternativeName>
    <alternativeName>
        <fullName evidence="46">Type II HADH</fullName>
    </alternativeName>
</protein>
<keyword evidence="15" id="KW-0325">Glycoprotein</keyword>
<dbReference type="Gene3D" id="3.40.50.720">
    <property type="entry name" value="NAD(P)-binding Rossmann-like Domain"/>
    <property type="match status" value="1"/>
</dbReference>
<evidence type="ECO:0000256" key="37">
    <source>
        <dbReference type="ARBA" id="ARBA00052975"/>
    </source>
</evidence>
<evidence type="ECO:0000256" key="48">
    <source>
        <dbReference type="ARBA" id="ARBA00080687"/>
    </source>
</evidence>
<dbReference type="Gene3D" id="2.60.40.10">
    <property type="entry name" value="Immunoglobulins"/>
    <property type="match status" value="8"/>
</dbReference>
<comment type="catalytic activity">
    <reaction evidence="28">
        <text>(3S)-3-hydroxybutanoyl-CoA + NAD(+) = acetoacetyl-CoA + NADH + H(+)</text>
        <dbReference type="Rhea" id="RHEA:30799"/>
        <dbReference type="ChEBI" id="CHEBI:15378"/>
        <dbReference type="ChEBI" id="CHEBI:57286"/>
        <dbReference type="ChEBI" id="CHEBI:57316"/>
        <dbReference type="ChEBI" id="CHEBI:57540"/>
        <dbReference type="ChEBI" id="CHEBI:57945"/>
    </reaction>
    <physiologicalReaction direction="left-to-right" evidence="28">
        <dbReference type="Rhea" id="RHEA:30800"/>
    </physiologicalReaction>
    <physiologicalReaction direction="right-to-left" evidence="28">
        <dbReference type="Rhea" id="RHEA:30801"/>
    </physiologicalReaction>
</comment>
<dbReference type="FunFam" id="2.60.40.10:FF:000005">
    <property type="entry name" value="Neuronal cell adhesion molecule"/>
    <property type="match status" value="1"/>
</dbReference>
<feature type="domain" description="Ig-like" evidence="56">
    <location>
        <begin position="693"/>
        <end position="768"/>
    </location>
</feature>
<comment type="catalytic activity">
    <reaction evidence="36">
        <text>(3S)-hydroxyoctanoyl-CoA + NAD(+) = 3-oxooctanoyl-CoA + NADH + H(+)</text>
        <dbReference type="Rhea" id="RHEA:31195"/>
        <dbReference type="ChEBI" id="CHEBI:15378"/>
        <dbReference type="ChEBI" id="CHEBI:57540"/>
        <dbReference type="ChEBI" id="CHEBI:57945"/>
        <dbReference type="ChEBI" id="CHEBI:62617"/>
        <dbReference type="ChEBI" id="CHEBI:62619"/>
    </reaction>
    <physiologicalReaction direction="left-to-right" evidence="36">
        <dbReference type="Rhea" id="RHEA:31196"/>
    </physiologicalReaction>
    <physiologicalReaction direction="right-to-left" evidence="36">
        <dbReference type="Rhea" id="RHEA:31197"/>
    </physiologicalReaction>
</comment>
<dbReference type="PRINTS" id="PR00081">
    <property type="entry name" value="GDHRDH"/>
</dbReference>
<comment type="catalytic activity">
    <reaction evidence="31">
        <text>ursodeoxycholate + NAD(+) = 7-oxolithocholate + NADH + H(+)</text>
        <dbReference type="Rhea" id="RHEA:42028"/>
        <dbReference type="ChEBI" id="CHEBI:15378"/>
        <dbReference type="ChEBI" id="CHEBI:57540"/>
        <dbReference type="ChEBI" id="CHEBI:57945"/>
        <dbReference type="ChEBI" id="CHEBI:78604"/>
        <dbReference type="ChEBI" id="CHEBI:78605"/>
    </reaction>
    <physiologicalReaction direction="left-to-right" evidence="31">
        <dbReference type="Rhea" id="RHEA:42029"/>
    </physiologicalReaction>
</comment>
<keyword evidence="10" id="KW-0130">Cell adhesion</keyword>
<evidence type="ECO:0000256" key="2">
    <source>
        <dbReference type="ARBA" id="ARBA00004854"/>
    </source>
</evidence>
<comment type="catalytic activity">
    <reaction evidence="25">
        <text>17beta-hydroxy-5alpha-androstan-3-one + NAD(+) = 5alpha-androstan-3,17-dione + NADH + H(+)</text>
        <dbReference type="Rhea" id="RHEA:41992"/>
        <dbReference type="ChEBI" id="CHEBI:15378"/>
        <dbReference type="ChEBI" id="CHEBI:15994"/>
        <dbReference type="ChEBI" id="CHEBI:16330"/>
        <dbReference type="ChEBI" id="CHEBI:57540"/>
        <dbReference type="ChEBI" id="CHEBI:57945"/>
    </reaction>
    <physiologicalReaction direction="left-to-right" evidence="25">
        <dbReference type="Rhea" id="RHEA:41993"/>
    </physiologicalReaction>
</comment>
<comment type="catalytic activity">
    <reaction evidence="34">
        <text>cortisone + NAD(+) = 17alpha-hydroxypregn-4-en-3,11,20-trione-21-al + NADH + H(+)</text>
        <dbReference type="Rhea" id="RHEA:42016"/>
        <dbReference type="ChEBI" id="CHEBI:15378"/>
        <dbReference type="ChEBI" id="CHEBI:16962"/>
        <dbReference type="ChEBI" id="CHEBI:57540"/>
        <dbReference type="ChEBI" id="CHEBI:57945"/>
        <dbReference type="ChEBI" id="CHEBI:78596"/>
    </reaction>
    <physiologicalReaction direction="left-to-right" evidence="34">
        <dbReference type="Rhea" id="RHEA:42017"/>
    </physiologicalReaction>
</comment>
<evidence type="ECO:0000256" key="17">
    <source>
        <dbReference type="ARBA" id="ARBA00024071"/>
    </source>
</evidence>
<evidence type="ECO:0000256" key="51">
    <source>
        <dbReference type="ARBA" id="ARBA00082399"/>
    </source>
</evidence>
<evidence type="ECO:0000256" key="13">
    <source>
        <dbReference type="ARBA" id="ARBA00023136"/>
    </source>
</evidence>
<dbReference type="PROSITE" id="PS00290">
    <property type="entry name" value="IG_MHC"/>
    <property type="match status" value="1"/>
</dbReference>
<dbReference type="EC" id="1.1.1.159" evidence="39"/>
<dbReference type="Pfam" id="PF00106">
    <property type="entry name" value="adh_short"/>
    <property type="match status" value="1"/>
</dbReference>
<keyword evidence="8" id="KW-0812">Transmembrane</keyword>
<evidence type="ECO:0000256" key="27">
    <source>
        <dbReference type="ARBA" id="ARBA00050927"/>
    </source>
</evidence>
<feature type="non-terminal residue" evidence="58">
    <location>
        <position position="1381"/>
    </location>
</feature>
<dbReference type="CDD" id="cd05371">
    <property type="entry name" value="HSD10-like_SDR_c"/>
    <property type="match status" value="1"/>
</dbReference>
<keyword evidence="11" id="KW-1133">Transmembrane helix</keyword>
<comment type="catalytic activity">
    <reaction evidence="23">
        <text>3alpha-hydroxy-5alpha-pregnan-20-one + NAD(+) = 5alpha-pregnane-3,20-dione + NADH + H(+)</text>
        <dbReference type="Rhea" id="RHEA:41980"/>
        <dbReference type="ChEBI" id="CHEBI:15378"/>
        <dbReference type="ChEBI" id="CHEBI:28952"/>
        <dbReference type="ChEBI" id="CHEBI:50169"/>
        <dbReference type="ChEBI" id="CHEBI:57540"/>
        <dbReference type="ChEBI" id="CHEBI:57945"/>
    </reaction>
    <physiologicalReaction direction="left-to-right" evidence="23">
        <dbReference type="Rhea" id="RHEA:41981"/>
    </physiologicalReaction>
</comment>
<dbReference type="GO" id="GO:0007155">
    <property type="term" value="P:cell adhesion"/>
    <property type="evidence" value="ECO:0007669"/>
    <property type="project" value="UniProtKB-KW"/>
</dbReference>
<comment type="catalytic activity">
    <reaction evidence="27">
        <text>cortisol + NAD(+) = 11beta,17alpha-dihydroxypregn-4-ene-3,20,21-trione + NADH + H(+)</text>
        <dbReference type="Rhea" id="RHEA:42012"/>
        <dbReference type="ChEBI" id="CHEBI:15378"/>
        <dbReference type="ChEBI" id="CHEBI:17650"/>
        <dbReference type="ChEBI" id="CHEBI:57540"/>
        <dbReference type="ChEBI" id="CHEBI:57945"/>
        <dbReference type="ChEBI" id="CHEBI:78595"/>
    </reaction>
    <physiologicalReaction direction="left-to-right" evidence="27">
        <dbReference type="Rhea" id="RHEA:42013"/>
    </physiologicalReaction>
</comment>
<dbReference type="GO" id="GO:0003857">
    <property type="term" value="F:(3S)-3-hydroxyacyl-CoA dehydrogenase (NAD+) activity"/>
    <property type="evidence" value="ECO:0007669"/>
    <property type="project" value="UniProtKB-EC"/>
</dbReference>
<dbReference type="GO" id="GO:0047044">
    <property type="term" value="F:androstan-3-alpha,17-beta-diol dehydrogenase (NAD+) activity"/>
    <property type="evidence" value="ECO:0007669"/>
    <property type="project" value="UniProtKB-EC"/>
</dbReference>
<dbReference type="Pfam" id="PF00041">
    <property type="entry name" value="fn3"/>
    <property type="match status" value="3"/>
</dbReference>
<evidence type="ECO:0000256" key="22">
    <source>
        <dbReference type="ARBA" id="ARBA00050232"/>
    </source>
</evidence>
<dbReference type="Pfam" id="PF13927">
    <property type="entry name" value="Ig_3"/>
    <property type="match status" value="1"/>
</dbReference>
<dbReference type="Proteomes" id="UP001148018">
    <property type="component" value="Unassembled WGS sequence"/>
</dbReference>
<keyword evidence="9" id="KW-0677">Repeat</keyword>
<dbReference type="GO" id="GO:0008210">
    <property type="term" value="P:estrogen metabolic process"/>
    <property type="evidence" value="ECO:0007669"/>
    <property type="project" value="TreeGrafter"/>
</dbReference>
<dbReference type="InterPro" id="IPR007110">
    <property type="entry name" value="Ig-like_dom"/>
</dbReference>
<keyword evidence="59" id="KW-1185">Reference proteome</keyword>
<comment type="pathway">
    <text evidence="19">Amino-acid degradation; L-isoleucine degradation.</text>
</comment>
<evidence type="ECO:0000256" key="26">
    <source>
        <dbReference type="ARBA" id="ARBA00050867"/>
    </source>
</evidence>
<feature type="region of interest" description="Disordered" evidence="55">
    <location>
        <begin position="1329"/>
        <end position="1381"/>
    </location>
</feature>
<evidence type="ECO:0000256" key="8">
    <source>
        <dbReference type="ARBA" id="ARBA00022692"/>
    </source>
</evidence>
<evidence type="ECO:0000256" key="36">
    <source>
        <dbReference type="ARBA" id="ARBA00052683"/>
    </source>
</evidence>
<evidence type="ECO:0000256" key="34">
    <source>
        <dbReference type="ARBA" id="ARBA00052417"/>
    </source>
</evidence>
<dbReference type="EC" id="1.1.1.239" evidence="41"/>
<dbReference type="Pfam" id="PF13882">
    <property type="entry name" value="Bravo_FIGEY"/>
    <property type="match status" value="1"/>
</dbReference>
<dbReference type="EC" id="1.1.1.178" evidence="40"/>
<comment type="catalytic activity">
    <reaction evidence="35">
        <text>11-dehydrocorticosterone + NAD(+) = pregn-4-ene-3,11,20,21-tetraone + NADH + H(+)</text>
        <dbReference type="Rhea" id="RHEA:42020"/>
        <dbReference type="ChEBI" id="CHEBI:15378"/>
        <dbReference type="ChEBI" id="CHEBI:57540"/>
        <dbReference type="ChEBI" id="CHEBI:57945"/>
        <dbReference type="ChEBI" id="CHEBI:78600"/>
        <dbReference type="ChEBI" id="CHEBI:78601"/>
    </reaction>
    <physiologicalReaction direction="left-to-right" evidence="35">
        <dbReference type="Rhea" id="RHEA:42021"/>
    </physiologicalReaction>
</comment>
<dbReference type="PRINTS" id="PR00080">
    <property type="entry name" value="SDRFAMILY"/>
</dbReference>
<evidence type="ECO:0000256" key="4">
    <source>
        <dbReference type="ARBA" id="ARBA00006484"/>
    </source>
</evidence>
<dbReference type="SMART" id="SM00408">
    <property type="entry name" value="IGc2"/>
    <property type="match status" value="3"/>
</dbReference>
<evidence type="ECO:0000256" key="44">
    <source>
        <dbReference type="ARBA" id="ARBA00078147"/>
    </source>
</evidence>
<evidence type="ECO:0000256" key="30">
    <source>
        <dbReference type="ARBA" id="ARBA00051637"/>
    </source>
</evidence>
<evidence type="ECO:0000313" key="59">
    <source>
        <dbReference type="Proteomes" id="UP001148018"/>
    </source>
</evidence>
<comment type="subunit">
    <text evidence="38">Homotetramer. Component of mitochondrial ribonuclease P, a complex composed of TRMT10C/MRPP1, HSD17B10/MRPP2 and PRORP/MRPP3. Interacts with TRMT10C/MRPP1; forming the MRPP1-MRPP2 subcomplex of the mitochondrial ribonuclease P complex.</text>
</comment>
<evidence type="ECO:0000256" key="7">
    <source>
        <dbReference type="ARBA" id="ARBA00022475"/>
    </source>
</evidence>
<evidence type="ECO:0000256" key="18">
    <source>
        <dbReference type="ARBA" id="ARBA00024072"/>
    </source>
</evidence>
<evidence type="ECO:0000256" key="49">
    <source>
        <dbReference type="ARBA" id="ARBA00081236"/>
    </source>
</evidence>
<proteinExistence type="inferred from homology"/>
<evidence type="ECO:0000256" key="53">
    <source>
        <dbReference type="ARBA" id="ARBA00083307"/>
    </source>
</evidence>
<evidence type="ECO:0000256" key="28">
    <source>
        <dbReference type="ARBA" id="ARBA00051004"/>
    </source>
</evidence>
<feature type="compositionally biased region" description="Basic and acidic residues" evidence="55">
    <location>
        <begin position="1272"/>
        <end position="1282"/>
    </location>
</feature>
<feature type="region of interest" description="Disordered" evidence="55">
    <location>
        <begin position="1272"/>
        <end position="1309"/>
    </location>
</feature>
<comment type="catalytic activity">
    <reaction evidence="30">
        <text>3beta,7beta-dihydroxy-5beta-cholan-24-oate + NAD(+) = 3beta-hydroxy-7-oxo-5beta-cholan-24-oate + NADH + H(+)</text>
        <dbReference type="Rhea" id="RHEA:42024"/>
        <dbReference type="ChEBI" id="CHEBI:15378"/>
        <dbReference type="ChEBI" id="CHEBI:57540"/>
        <dbReference type="ChEBI" id="CHEBI:57945"/>
        <dbReference type="ChEBI" id="CHEBI:78602"/>
        <dbReference type="ChEBI" id="CHEBI:78603"/>
    </reaction>
    <physiologicalReaction direction="left-to-right" evidence="30">
        <dbReference type="Rhea" id="RHEA:42025"/>
    </physiologicalReaction>
</comment>
<dbReference type="PANTHER" id="PTHR43658:SF8">
    <property type="entry name" value="17-BETA-HYDROXYSTEROID DEHYDROGENASE 14-RELATED"/>
    <property type="match status" value="1"/>
</dbReference>
<evidence type="ECO:0000256" key="1">
    <source>
        <dbReference type="ARBA" id="ARBA00004251"/>
    </source>
</evidence>
<evidence type="ECO:0000256" key="42">
    <source>
        <dbReference type="ARBA" id="ARBA00072938"/>
    </source>
</evidence>
<dbReference type="SUPFAM" id="SSF48726">
    <property type="entry name" value="Immunoglobulin"/>
    <property type="match status" value="5"/>
</dbReference>
<dbReference type="Pfam" id="PF07679">
    <property type="entry name" value="I-set"/>
    <property type="match status" value="2"/>
</dbReference>
<evidence type="ECO:0000256" key="25">
    <source>
        <dbReference type="ARBA" id="ARBA00050435"/>
    </source>
</evidence>
<keyword evidence="13" id="KW-0472">Membrane</keyword>
<dbReference type="PANTHER" id="PTHR43658">
    <property type="entry name" value="SHORT-CHAIN DEHYDROGENASE/REDUCTASE"/>
    <property type="match status" value="1"/>
</dbReference>
<dbReference type="GO" id="GO:0008709">
    <property type="term" value="F:cholate 7-alpha-dehydrogenase (NAD+) activity"/>
    <property type="evidence" value="ECO:0007669"/>
    <property type="project" value="UniProtKB-EC"/>
</dbReference>
<evidence type="ECO:0000259" key="57">
    <source>
        <dbReference type="PROSITE" id="PS50853"/>
    </source>
</evidence>
<keyword evidence="12" id="KW-0560">Oxidoreductase</keyword>
<evidence type="ECO:0000256" key="39">
    <source>
        <dbReference type="ARBA" id="ARBA00066617"/>
    </source>
</evidence>
<comment type="catalytic activity">
    <reaction evidence="21">
        <text>a (3S)-3-hydroxyacyl-CoA + NAD(+) = a 3-oxoacyl-CoA + NADH + H(+)</text>
        <dbReference type="Rhea" id="RHEA:22432"/>
        <dbReference type="ChEBI" id="CHEBI:15378"/>
        <dbReference type="ChEBI" id="CHEBI:57318"/>
        <dbReference type="ChEBI" id="CHEBI:57540"/>
        <dbReference type="ChEBI" id="CHEBI:57945"/>
        <dbReference type="ChEBI" id="CHEBI:90726"/>
        <dbReference type="EC" id="1.1.1.35"/>
    </reaction>
    <physiologicalReaction direction="left-to-right" evidence="21">
        <dbReference type="Rhea" id="RHEA:22433"/>
    </physiologicalReaction>
    <physiologicalReaction direction="right-to-left" evidence="21">
        <dbReference type="Rhea" id="RHEA:22434"/>
    </physiologicalReaction>
</comment>
<dbReference type="GO" id="GO:0004303">
    <property type="term" value="F:estradiol 17-beta-dehydrogenase [NAD(P)+] activity"/>
    <property type="evidence" value="ECO:0007669"/>
    <property type="project" value="UniProtKB-EC"/>
</dbReference>
<dbReference type="SUPFAM" id="SSF51735">
    <property type="entry name" value="NAD(P)-binding Rossmann-fold domains"/>
    <property type="match status" value="1"/>
</dbReference>
<dbReference type="InterPro" id="IPR020904">
    <property type="entry name" value="Sc_DH/Rdtase_CS"/>
</dbReference>
<evidence type="ECO:0000256" key="50">
    <source>
        <dbReference type="ARBA" id="ARBA00082293"/>
    </source>
</evidence>
<comment type="catalytic activity">
    <reaction evidence="32">
        <text>(2S,3S)-3-hydroxy-2-methylbutanoyl-CoA + NAD(+) = 2-methyl-3-oxobutanoyl-CoA + NADH + H(+)</text>
        <dbReference type="Rhea" id="RHEA:13281"/>
        <dbReference type="ChEBI" id="CHEBI:15378"/>
        <dbReference type="ChEBI" id="CHEBI:57312"/>
        <dbReference type="ChEBI" id="CHEBI:57335"/>
        <dbReference type="ChEBI" id="CHEBI:57540"/>
        <dbReference type="ChEBI" id="CHEBI:57945"/>
        <dbReference type="EC" id="1.1.1.178"/>
    </reaction>
    <physiologicalReaction direction="left-to-right" evidence="32">
        <dbReference type="Rhea" id="RHEA:13282"/>
    </physiologicalReaction>
</comment>
<evidence type="ECO:0000256" key="52">
    <source>
        <dbReference type="ARBA" id="ARBA00082463"/>
    </source>
</evidence>
<feature type="domain" description="Fibronectin type-III" evidence="57">
    <location>
        <begin position="972"/>
        <end position="1077"/>
    </location>
</feature>
<keyword evidence="14" id="KW-1015">Disulfide bond</keyword>
<dbReference type="GO" id="GO:0047035">
    <property type="term" value="F:testosterone dehydrogenase (NAD+) activity"/>
    <property type="evidence" value="ECO:0007669"/>
    <property type="project" value="UniProtKB-EC"/>
</dbReference>
<evidence type="ECO:0000256" key="21">
    <source>
        <dbReference type="ARBA" id="ARBA00050141"/>
    </source>
</evidence>
<comment type="caution">
    <text evidence="58">The sequence shown here is derived from an EMBL/GenBank/DDBJ whole genome shotgun (WGS) entry which is preliminary data.</text>
</comment>
<evidence type="ECO:0000259" key="56">
    <source>
        <dbReference type="PROSITE" id="PS50835"/>
    </source>
</evidence>
<evidence type="ECO:0000256" key="9">
    <source>
        <dbReference type="ARBA" id="ARBA00022737"/>
    </source>
</evidence>
<evidence type="ECO:0000313" key="58">
    <source>
        <dbReference type="EMBL" id="KAJ3587045.1"/>
    </source>
</evidence>
<evidence type="ECO:0000256" key="29">
    <source>
        <dbReference type="ARBA" id="ARBA00051324"/>
    </source>
</evidence>
<evidence type="ECO:0000256" key="5">
    <source>
        <dbReference type="ARBA" id="ARBA00008588"/>
    </source>
</evidence>
<dbReference type="FunFam" id="3.40.50.720:FF:000215">
    <property type="entry name" value="3-hydroxyacyl-CoA dehydrogenase type-2"/>
    <property type="match status" value="1"/>
</dbReference>
<organism evidence="58 59">
    <name type="scientific">Muraenolepis orangiensis</name>
    <name type="common">Patagonian moray cod</name>
    <dbReference type="NCBI Taxonomy" id="630683"/>
    <lineage>
        <taxon>Eukaryota</taxon>
        <taxon>Metazoa</taxon>
        <taxon>Chordata</taxon>
        <taxon>Craniata</taxon>
        <taxon>Vertebrata</taxon>
        <taxon>Euteleostomi</taxon>
        <taxon>Actinopterygii</taxon>
        <taxon>Neopterygii</taxon>
        <taxon>Teleostei</taxon>
        <taxon>Neoteleostei</taxon>
        <taxon>Acanthomorphata</taxon>
        <taxon>Zeiogadaria</taxon>
        <taxon>Gadariae</taxon>
        <taxon>Gadiformes</taxon>
        <taxon>Muraenolepidoidei</taxon>
        <taxon>Muraenolepididae</taxon>
        <taxon>Muraenolepis</taxon>
    </lineage>
</organism>
<dbReference type="GO" id="GO:0047015">
    <property type="term" value="F:3-hydroxy-2-methylbutyryl-CoA dehydrogenase activity"/>
    <property type="evidence" value="ECO:0007669"/>
    <property type="project" value="UniProtKB-EC"/>
</dbReference>
<evidence type="ECO:0000256" key="45">
    <source>
        <dbReference type="ARBA" id="ARBA00078708"/>
    </source>
</evidence>
<dbReference type="InterPro" id="IPR013783">
    <property type="entry name" value="Ig-like_fold"/>
</dbReference>
<evidence type="ECO:0000256" key="24">
    <source>
        <dbReference type="ARBA" id="ARBA00050365"/>
    </source>
</evidence>
<dbReference type="GO" id="GO:0008209">
    <property type="term" value="P:androgen metabolic process"/>
    <property type="evidence" value="ECO:0007669"/>
    <property type="project" value="TreeGrafter"/>
</dbReference>
<evidence type="ECO:0000256" key="54">
    <source>
        <dbReference type="ARBA" id="ARBA00083663"/>
    </source>
</evidence>
<reference evidence="58" key="1">
    <citation type="submission" date="2022-07" db="EMBL/GenBank/DDBJ databases">
        <title>Chromosome-level genome of Muraenolepis orangiensis.</title>
        <authorList>
            <person name="Kim J."/>
        </authorList>
    </citation>
    <scope>NUCLEOTIDE SEQUENCE</scope>
    <source>
        <strain evidence="58">KU_S4_2022</strain>
        <tissue evidence="58">Muscle</tissue>
    </source>
</reference>
<keyword evidence="16" id="KW-0393">Immunoglobulin domain</keyword>
<dbReference type="InterPro" id="IPR026966">
    <property type="entry name" value="Neurofascin/L1/NrCAM_C"/>
</dbReference>
<evidence type="ECO:0000256" key="35">
    <source>
        <dbReference type="ARBA" id="ARBA00052668"/>
    </source>
</evidence>
<dbReference type="SUPFAM" id="SSF49265">
    <property type="entry name" value="Fibronectin type III"/>
    <property type="match status" value="3"/>
</dbReference>
<dbReference type="OrthoDB" id="6244967at2759"/>
<evidence type="ECO:0000256" key="43">
    <source>
        <dbReference type="ARBA" id="ARBA00077243"/>
    </source>
</evidence>
<comment type="similarity">
    <text evidence="5">Belongs to the immunoglobulin superfamily. L1/neurofascin/NgCAM family.</text>
</comment>
<dbReference type="CDD" id="cd00063">
    <property type="entry name" value="FN3"/>
    <property type="match status" value="4"/>
</dbReference>
<feature type="domain" description="Fibronectin type-III" evidence="57">
    <location>
        <begin position="772"/>
        <end position="873"/>
    </location>
</feature>
<comment type="pathway">
    <text evidence="3">Lipid metabolism; bile acid biosynthesis.</text>
</comment>
<dbReference type="SMART" id="SM00060">
    <property type="entry name" value="FN3"/>
    <property type="match status" value="5"/>
</dbReference>
<dbReference type="PROSITE" id="PS50835">
    <property type="entry name" value="IG_LIKE"/>
    <property type="match status" value="3"/>
</dbReference>
<dbReference type="FunFam" id="2.60.40.10:FF:000057">
    <property type="entry name" value="neural cell adhesion molecule L1"/>
    <property type="match status" value="1"/>
</dbReference>
<feature type="domain" description="Ig-like" evidence="56">
    <location>
        <begin position="438"/>
        <end position="526"/>
    </location>
</feature>
<comment type="catalytic activity">
    <reaction evidence="24">
        <text>5alpha-androstane-3alpha,17beta-diol + NAD(+) = 17beta-hydroxy-5alpha-androstan-3-one + NADH + H(+)</text>
        <dbReference type="Rhea" id="RHEA:42004"/>
        <dbReference type="ChEBI" id="CHEBI:15378"/>
        <dbReference type="ChEBI" id="CHEBI:16330"/>
        <dbReference type="ChEBI" id="CHEBI:36713"/>
        <dbReference type="ChEBI" id="CHEBI:57540"/>
        <dbReference type="ChEBI" id="CHEBI:57945"/>
        <dbReference type="EC" id="1.1.1.53"/>
    </reaction>
    <physiologicalReaction direction="right-to-left" evidence="24">
        <dbReference type="Rhea" id="RHEA:42006"/>
    </physiologicalReaction>
</comment>
<evidence type="ECO:0000256" key="12">
    <source>
        <dbReference type="ARBA" id="ARBA00023002"/>
    </source>
</evidence>
<evidence type="ECO:0000256" key="3">
    <source>
        <dbReference type="ARBA" id="ARBA00004860"/>
    </source>
</evidence>
<dbReference type="InterPro" id="IPR003598">
    <property type="entry name" value="Ig_sub2"/>
</dbReference>
<comment type="catalytic activity">
    <reaction evidence="33">
        <text>5alpha-pregnan-20beta-ol-3-one + NAD(+) = 5alpha-pregnane-3,20-dione + NADH + H(+)</text>
        <dbReference type="Rhea" id="RHEA:42008"/>
        <dbReference type="ChEBI" id="CHEBI:15378"/>
        <dbReference type="ChEBI" id="CHEBI:28952"/>
        <dbReference type="ChEBI" id="CHEBI:57540"/>
        <dbReference type="ChEBI" id="CHEBI:57945"/>
        <dbReference type="ChEBI" id="CHEBI:78594"/>
    </reaction>
    <physiologicalReaction direction="left-to-right" evidence="33">
        <dbReference type="Rhea" id="RHEA:42009"/>
    </physiologicalReaction>
</comment>
<dbReference type="InterPro" id="IPR036179">
    <property type="entry name" value="Ig-like_dom_sf"/>
</dbReference>
<dbReference type="InterPro" id="IPR003006">
    <property type="entry name" value="Ig/MHC_CS"/>
</dbReference>
<evidence type="ECO:0000256" key="19">
    <source>
        <dbReference type="ARBA" id="ARBA00037895"/>
    </source>
</evidence>
<sequence>MANIRSVKGMVGLVTGGASGLGRATVERLLQNGASAVILDLPSSDGLAVAASLGDRCAFAPADVTSEADVQSAVALARERFGRLDLAVNCAGIAVAVKTYNMKKDLPHNLEDFQRVITVNIGGTFNVIRLAVGAMAKNEPDADGHRGCIINTASVAAYDGQVGQAAYSASKGGIVGMTLPIARDLAPMGIRVVTIAPGLFSTPLLAGLPDKVRSFLARQVPFPSRLGDPAEFAHLVLSLAENPMINGEHGRSCVSSHVEVSQAHPEGIHPRHVLARRPPDHESGEKGAMSVPVSNGTPVMSIVLLAKDMERAWYLFRWVKDGVQFGPERRGDGALVGGPEENMEDYQGLYRCYASNELGTAVTNTKRLHKIIKEGESVVLPCSPPSSSTNPLIHWMDHKMVHIQQSERVVVGLDGNMYFANVLQSDSRDNEVVSNTKPHLFAHLTAHSAVMALKGHSLVLECIPSGWPTPSVEWRKKDSKLHQTSGHVEKYDRWLRFDSITQADDGEYECVANNTHGVATHTFTVTVEGGRHPYPQHHLEHQWTVHQGQGVFILMDAELADTAVYQCEATNAHGTILHNTYIYVIELPPQILSSDGVVYPITEGKDIQMECDTFGSPLPHIIWERDGTPSFLADPRVSLLTNGTLAVSNVNGEDSGMYTCTVQHTNISIDAHLVVHNRTVILSGPQHLRPVRGSEALFDCVFRIAPQLSSPQVVWKKNGNKLQDSPNKYTVLLNHTLKVAHIHPDDGGQYSCEVITKLDHVEATGSITVVAPPDHPMALSLSEDEDHSVTLSWIPGDSHNSPVTEFIVEAREEQHTEVGKWKWEEWRRIAGDVNHLELLLQPFSTYRFRVVAVNSIGPSQPSHHSDSHTTLPAVPDINPGNVRSQSLDPGTLTITWDEVEKRQHNGQGFKYKVFWREGQTVHWSHDHAEHPPFLVNGTGTYTPFEIKVQGVNSLGDGPQPLTETGHSGEDEPEEAPGDLNVNIMNSTVSWTAPGRVRGLLLGYKIYIRRLGSVGGHPDGGEGEGEEDIREVEVLGQKTSVEVPRLRFFSRYQLSITAFNSKGESPRSLPVILITPEGAPGPPASMTFDSPSETELSFNWTRPLQNNGILLGYVLYYQDQAENTSEKVDKILGPDVTHYRLGGLDPHSRYIFRLTAHTAAGTGPPLTRKGHPLLDGVPPSNITINAGDKQVNLSWVPSPIELKKSESVNSSQGFFTLNDLRPGTQYDLSIIHNNKTSWSDKINTNKPELLEVAGRFATQGWFIGLIMKDKEDGQVDSEARPMNDETFGEYSDADEKRTASQPSLCAGSKLGSDDSLAEYGDSVDIQFNEDGSFIGQYSGRHPAPHGNESSGPASPNNTVPPPPRERWGGGRRRERRTEEEDN</sequence>
<comment type="similarity">
    <text evidence="4">Belongs to the short-chain dehydrogenases/reductases (SDR) family.</text>
</comment>
<comment type="catalytic activity">
    <reaction evidence="29">
        <text>(3S)-hydroxyhexadecanoyl-CoA + NAD(+) = 3-oxohexadecanoyl-CoA + NADH + H(+)</text>
        <dbReference type="Rhea" id="RHEA:31159"/>
        <dbReference type="ChEBI" id="CHEBI:15378"/>
        <dbReference type="ChEBI" id="CHEBI:57349"/>
        <dbReference type="ChEBI" id="CHEBI:57540"/>
        <dbReference type="ChEBI" id="CHEBI:57945"/>
        <dbReference type="ChEBI" id="CHEBI:62613"/>
    </reaction>
    <physiologicalReaction direction="left-to-right" evidence="29">
        <dbReference type="Rhea" id="RHEA:31160"/>
    </physiologicalReaction>
    <physiologicalReaction direction="right-to-left" evidence="29">
        <dbReference type="Rhea" id="RHEA:31161"/>
    </physiologicalReaction>
</comment>
<evidence type="ECO:0000256" key="14">
    <source>
        <dbReference type="ARBA" id="ARBA00023157"/>
    </source>
</evidence>
<feature type="domain" description="Ig-like" evidence="56">
    <location>
        <begin position="589"/>
        <end position="676"/>
    </location>
</feature>
<evidence type="ECO:0000256" key="16">
    <source>
        <dbReference type="ARBA" id="ARBA00023319"/>
    </source>
</evidence>
<comment type="subcellular location">
    <subcellularLocation>
        <location evidence="1">Cell membrane</location>
        <topology evidence="1">Single-pass type I membrane protein</topology>
    </subcellularLocation>
</comment>
<dbReference type="InterPro" id="IPR003961">
    <property type="entry name" value="FN3_dom"/>
</dbReference>
<feature type="region of interest" description="Disordered" evidence="55">
    <location>
        <begin position="952"/>
        <end position="977"/>
    </location>
</feature>
<evidence type="ECO:0000256" key="46">
    <source>
        <dbReference type="ARBA" id="ARBA00079624"/>
    </source>
</evidence>
<dbReference type="EC" id="1.1.1.35" evidence="6"/>
<evidence type="ECO:0000256" key="6">
    <source>
        <dbReference type="ARBA" id="ARBA00013000"/>
    </source>
</evidence>
<accession>A0A9Q0DHE9</accession>
<gene>
    <name evidence="58" type="ORF">NHX12_013435</name>
</gene>
<dbReference type="InterPro" id="IPR036116">
    <property type="entry name" value="FN3_sf"/>
</dbReference>
<evidence type="ECO:0000256" key="47">
    <source>
        <dbReference type="ARBA" id="ARBA00080198"/>
    </source>
</evidence>
<comment type="catalytic activity">
    <reaction evidence="37">
        <text>chenodeoxycholate + NAD(+) = 7-oxolithocholate + NADH + H(+)</text>
        <dbReference type="Rhea" id="RHEA:42036"/>
        <dbReference type="ChEBI" id="CHEBI:15378"/>
        <dbReference type="ChEBI" id="CHEBI:36234"/>
        <dbReference type="ChEBI" id="CHEBI:57540"/>
        <dbReference type="ChEBI" id="CHEBI:57945"/>
        <dbReference type="ChEBI" id="CHEBI:78605"/>
    </reaction>
    <physiologicalReaction direction="left-to-right" evidence="37">
        <dbReference type="Rhea" id="RHEA:42037"/>
    </physiologicalReaction>
</comment>
<evidence type="ECO:0000256" key="38">
    <source>
        <dbReference type="ARBA" id="ARBA00065251"/>
    </source>
</evidence>
<comment type="catalytic activity">
    <reaction evidence="22">
        <text>testosterone + NAD(+) = androst-4-ene-3,17-dione + NADH + H(+)</text>
        <dbReference type="Rhea" id="RHEA:14929"/>
        <dbReference type="ChEBI" id="CHEBI:15378"/>
        <dbReference type="ChEBI" id="CHEBI:16422"/>
        <dbReference type="ChEBI" id="CHEBI:17347"/>
        <dbReference type="ChEBI" id="CHEBI:57540"/>
        <dbReference type="ChEBI" id="CHEBI:57945"/>
        <dbReference type="EC" id="1.1.1.239"/>
    </reaction>
    <physiologicalReaction direction="left-to-right" evidence="22">
        <dbReference type="Rhea" id="RHEA:14930"/>
    </physiologicalReaction>
</comment>
<dbReference type="GO" id="GO:0005739">
    <property type="term" value="C:mitochondrion"/>
    <property type="evidence" value="ECO:0007669"/>
    <property type="project" value="TreeGrafter"/>
</dbReference>
<dbReference type="InterPro" id="IPR036291">
    <property type="entry name" value="NAD(P)-bd_dom_sf"/>
</dbReference>
<evidence type="ECO:0000256" key="40">
    <source>
        <dbReference type="ARBA" id="ARBA00066638"/>
    </source>
</evidence>
<dbReference type="InterPro" id="IPR003599">
    <property type="entry name" value="Ig_sub"/>
</dbReference>
<dbReference type="EC" id="1.1.1.53" evidence="17"/>
<evidence type="ECO:0000256" key="41">
    <source>
        <dbReference type="ARBA" id="ARBA00066822"/>
    </source>
</evidence>
<dbReference type="PROSITE" id="PS50853">
    <property type="entry name" value="FN3"/>
    <property type="match status" value="4"/>
</dbReference>
<comment type="catalytic activity">
    <reaction evidence="26">
        <text>cholate + NAD(+) = 3alpha,12alpha-dihydroxy-7-oxo-5beta-cholanate + NADH + H(+)</text>
        <dbReference type="Rhea" id="RHEA:19409"/>
        <dbReference type="ChEBI" id="CHEBI:11893"/>
        <dbReference type="ChEBI" id="CHEBI:15378"/>
        <dbReference type="ChEBI" id="CHEBI:29747"/>
        <dbReference type="ChEBI" id="CHEBI:57540"/>
        <dbReference type="ChEBI" id="CHEBI:57945"/>
        <dbReference type="EC" id="1.1.1.159"/>
    </reaction>
    <physiologicalReaction direction="left-to-right" evidence="26">
        <dbReference type="Rhea" id="RHEA:19410"/>
    </physiologicalReaction>
</comment>
<evidence type="ECO:0000256" key="33">
    <source>
        <dbReference type="ARBA" id="ARBA00052095"/>
    </source>
</evidence>
<comment type="pathway">
    <text evidence="2">Steroid metabolism.</text>
</comment>
<feature type="domain" description="Fibronectin type-III" evidence="57">
    <location>
        <begin position="878"/>
        <end position="970"/>
    </location>
</feature>
<dbReference type="SMART" id="SM00409">
    <property type="entry name" value="IG"/>
    <property type="match status" value="4"/>
</dbReference>
<dbReference type="GO" id="GO:0005886">
    <property type="term" value="C:plasma membrane"/>
    <property type="evidence" value="ECO:0007669"/>
    <property type="project" value="UniProtKB-SubCell"/>
</dbReference>
<comment type="catalytic activity">
    <reaction evidence="20">
        <text>17beta-estradiol + NAD(+) = estrone + NADH + H(+)</text>
        <dbReference type="Rhea" id="RHEA:24612"/>
        <dbReference type="ChEBI" id="CHEBI:15378"/>
        <dbReference type="ChEBI" id="CHEBI:16469"/>
        <dbReference type="ChEBI" id="CHEBI:17263"/>
        <dbReference type="ChEBI" id="CHEBI:57540"/>
        <dbReference type="ChEBI" id="CHEBI:57945"/>
        <dbReference type="EC" id="1.1.1.62"/>
    </reaction>
    <physiologicalReaction direction="left-to-right" evidence="20">
        <dbReference type="Rhea" id="RHEA:24613"/>
    </physiologicalReaction>
</comment>
<dbReference type="EC" id="1.1.1.62" evidence="18"/>
<evidence type="ECO:0000256" key="20">
    <source>
        <dbReference type="ARBA" id="ARBA00049381"/>
    </source>
</evidence>
<evidence type="ECO:0000256" key="23">
    <source>
        <dbReference type="ARBA" id="ARBA00050285"/>
    </source>
</evidence>
<dbReference type="EMBL" id="JANIIK010000117">
    <property type="protein sequence ID" value="KAJ3587045.1"/>
    <property type="molecule type" value="Genomic_DNA"/>
</dbReference>
<dbReference type="InterPro" id="IPR002347">
    <property type="entry name" value="SDR_fam"/>
</dbReference>
<evidence type="ECO:0000256" key="55">
    <source>
        <dbReference type="SAM" id="MobiDB-lite"/>
    </source>
</evidence>
<dbReference type="PROSITE" id="PS00061">
    <property type="entry name" value="ADH_SHORT"/>
    <property type="match status" value="1"/>
</dbReference>
<name>A0A9Q0DHE9_9TELE</name>
<evidence type="ECO:0000256" key="11">
    <source>
        <dbReference type="ARBA" id="ARBA00022989"/>
    </source>
</evidence>